<dbReference type="Gene3D" id="1.25.10.10">
    <property type="entry name" value="Leucine-rich Repeat Variant"/>
    <property type="match status" value="2"/>
</dbReference>
<dbReference type="AlphaFoldDB" id="A0ABD5RFZ0"/>
<evidence type="ECO:0000313" key="2">
    <source>
        <dbReference type="EMBL" id="MFC5368955.1"/>
    </source>
</evidence>
<organism evidence="2 3">
    <name type="scientific">Salinirubrum litoreum</name>
    <dbReference type="NCBI Taxonomy" id="1126234"/>
    <lineage>
        <taxon>Archaea</taxon>
        <taxon>Methanobacteriati</taxon>
        <taxon>Methanobacteriota</taxon>
        <taxon>Stenosarchaea group</taxon>
        <taxon>Halobacteria</taxon>
        <taxon>Halobacteriales</taxon>
        <taxon>Haloferacaceae</taxon>
        <taxon>Salinirubrum</taxon>
    </lineage>
</organism>
<proteinExistence type="predicted"/>
<protein>
    <submittedName>
        <fullName evidence="2">HEAT repeat domain-containing protein</fullName>
    </submittedName>
</protein>
<dbReference type="Proteomes" id="UP001596201">
    <property type="component" value="Unassembled WGS sequence"/>
</dbReference>
<dbReference type="SUPFAM" id="SSF48371">
    <property type="entry name" value="ARM repeat"/>
    <property type="match status" value="1"/>
</dbReference>
<dbReference type="InterPro" id="IPR011989">
    <property type="entry name" value="ARM-like"/>
</dbReference>
<dbReference type="InterPro" id="IPR016024">
    <property type="entry name" value="ARM-type_fold"/>
</dbReference>
<accession>A0ABD5RFZ0</accession>
<reference evidence="2 3" key="1">
    <citation type="journal article" date="2019" name="Int. J. Syst. Evol. Microbiol.">
        <title>The Global Catalogue of Microorganisms (GCM) 10K type strain sequencing project: providing services to taxonomists for standard genome sequencing and annotation.</title>
        <authorList>
            <consortium name="The Broad Institute Genomics Platform"/>
            <consortium name="The Broad Institute Genome Sequencing Center for Infectious Disease"/>
            <person name="Wu L."/>
            <person name="Ma J."/>
        </authorList>
    </citation>
    <scope>NUCLEOTIDE SEQUENCE [LARGE SCALE GENOMIC DNA]</scope>
    <source>
        <strain evidence="2 3">CGMCC 1.12237</strain>
    </source>
</reference>
<feature type="domain" description="Clathrin/coatomer adaptor adaptin-like N-terminal" evidence="1">
    <location>
        <begin position="24"/>
        <end position="263"/>
    </location>
</feature>
<comment type="caution">
    <text evidence="2">The sequence shown here is derived from an EMBL/GenBank/DDBJ whole genome shotgun (WGS) entry which is preliminary data.</text>
</comment>
<evidence type="ECO:0000313" key="3">
    <source>
        <dbReference type="Proteomes" id="UP001596201"/>
    </source>
</evidence>
<keyword evidence="3" id="KW-1185">Reference proteome</keyword>
<sequence length="300" mass="31148">MAGTSDTPLADVVLDDVLPEALDADEIRAALTSSRAHVRQRGARACERLVEADVDAVRPLVGELGHALTADNPGVVQSAASALYEVAVADVTAVEDVVERAASLAESDLAGVQVAGAQVLAVVGRERPAYCTSVVGVLVDALDEQLTVAGDDSIAESVDDRETRQTIRQHEQEEQQHASLARQLFANVVVAVAEATPTAVVDHVAGVADLLDHEDPVVRGAALDTLGAVGRERPAAVAPFTDAIVACLDADETVLRSRAIRTLGYVGATDAVAALEATAETDPHDEVAAFAAETAAFLRQ</sequence>
<dbReference type="Pfam" id="PF01602">
    <property type="entry name" value="Adaptin_N"/>
    <property type="match status" value="1"/>
</dbReference>
<dbReference type="InterPro" id="IPR004155">
    <property type="entry name" value="PBS_lyase_HEAT"/>
</dbReference>
<name>A0ABD5RFZ0_9EURY</name>
<dbReference type="EMBL" id="JBHSKX010000004">
    <property type="protein sequence ID" value="MFC5368955.1"/>
    <property type="molecule type" value="Genomic_DNA"/>
</dbReference>
<dbReference type="SMART" id="SM00567">
    <property type="entry name" value="EZ_HEAT"/>
    <property type="match status" value="2"/>
</dbReference>
<dbReference type="RefSeq" id="WP_227231012.1">
    <property type="nucleotide sequence ID" value="NZ_JAJCVJ010000003.1"/>
</dbReference>
<gene>
    <name evidence="2" type="ORF">ACFPJ5_18675</name>
</gene>
<dbReference type="InterPro" id="IPR002553">
    <property type="entry name" value="Clathrin/coatomer_adapt-like_N"/>
</dbReference>
<evidence type="ECO:0000259" key="1">
    <source>
        <dbReference type="Pfam" id="PF01602"/>
    </source>
</evidence>